<dbReference type="Pfam" id="PF00239">
    <property type="entry name" value="Resolvase"/>
    <property type="match status" value="1"/>
</dbReference>
<dbReference type="PANTHER" id="PTHR30461">
    <property type="entry name" value="DNA-INVERTASE FROM LAMBDOID PROPHAGE"/>
    <property type="match status" value="1"/>
</dbReference>
<dbReference type="PANTHER" id="PTHR30461:SF23">
    <property type="entry name" value="DNA RECOMBINASE-RELATED"/>
    <property type="match status" value="1"/>
</dbReference>
<feature type="domain" description="Recombinase" evidence="2">
    <location>
        <begin position="158"/>
        <end position="262"/>
    </location>
</feature>
<dbReference type="InterPro" id="IPR011109">
    <property type="entry name" value="DNA_bind_recombinase_dom"/>
</dbReference>
<reference evidence="3 4" key="1">
    <citation type="submission" date="2016-11" db="EMBL/GenBank/DDBJ databases">
        <authorList>
            <consortium name="Pathogen Informatics"/>
        </authorList>
    </citation>
    <scope>NUCLEOTIDE SEQUENCE [LARGE SCALE GENOMIC DNA]</scope>
    <source>
        <strain evidence="3 4">104</strain>
    </source>
</reference>
<organism evidence="3 4">
    <name type="scientific">Mycobacteroides abscessus subsp. abscessus</name>
    <dbReference type="NCBI Taxonomy" id="1185650"/>
    <lineage>
        <taxon>Bacteria</taxon>
        <taxon>Bacillati</taxon>
        <taxon>Actinomycetota</taxon>
        <taxon>Actinomycetes</taxon>
        <taxon>Mycobacteriales</taxon>
        <taxon>Mycobacteriaceae</taxon>
        <taxon>Mycobacteroides</taxon>
        <taxon>Mycobacteroides abscessus</taxon>
    </lineage>
</organism>
<dbReference type="InterPro" id="IPR036162">
    <property type="entry name" value="Resolvase-like_N_sf"/>
</dbReference>
<dbReference type="SUPFAM" id="SSF53041">
    <property type="entry name" value="Resolvase-like"/>
    <property type="match status" value="1"/>
</dbReference>
<dbReference type="PROSITE" id="PS51737">
    <property type="entry name" value="RECOMBINASE_DNA_BIND"/>
    <property type="match status" value="1"/>
</dbReference>
<sequence length="465" mass="51383">MLVFVYARISKDRTGAGLGIERQIDECGLLAESLGWTVVRTFSDNDISAYSGKTRPAYEAMLAALEAGEAQGVIVWHTDRLHRRPIELEGFIDLCERKKIEVRAVKAGTIDLSTPSGRMIARMLGAAARHEVEHMIERAKSQKKQAALDGKYRGGRRPFGYEPDGLRLREAEADAIRTGVEGVLSGVSLRQIARDWNAAGLRTSSGNNEFSSLEVRKILLRPRNAGIVLHEDQRIGQGQWEAIVDTDTFAALESVLRDPGRAKHISYIRKYQGSGVYLCGRAECGAVMRISSQSIAKGTQERQKTYVCSSSKHLGRLVEYVDEYVDEHVIRRLLEPDARQVFVSAEADLTALHAQREGLRSRLDELSMLFAAGDIDGPQLKRGSAELKNKLAVIDAELTSARSSSALAELLGADDVEAAWKVIPPDIRGKIIDTLMTVTILPIGRGRQRDGSYFDPSKIQITWKS</sequence>
<feature type="domain" description="Resolvase/invertase-type recombinase catalytic" evidence="1">
    <location>
        <begin position="2"/>
        <end position="150"/>
    </location>
</feature>
<comment type="caution">
    <text evidence="3">The sequence shown here is derived from an EMBL/GenBank/DDBJ whole genome shotgun (WGS) entry which is preliminary data.</text>
</comment>
<dbReference type="InterPro" id="IPR038109">
    <property type="entry name" value="DNA_bind_recomb_sf"/>
</dbReference>
<dbReference type="CDD" id="cd00338">
    <property type="entry name" value="Ser_Recombinase"/>
    <property type="match status" value="1"/>
</dbReference>
<dbReference type="InterPro" id="IPR006119">
    <property type="entry name" value="Resolv_N"/>
</dbReference>
<dbReference type="PROSITE" id="PS51736">
    <property type="entry name" value="RECOMBINASES_3"/>
    <property type="match status" value="1"/>
</dbReference>
<proteinExistence type="predicted"/>
<accession>A0AB38D1A8</accession>
<dbReference type="Gene3D" id="3.90.1750.20">
    <property type="entry name" value="Putative Large Serine Recombinase, Chain B, Domain 2"/>
    <property type="match status" value="1"/>
</dbReference>
<dbReference type="Gene3D" id="3.40.50.1390">
    <property type="entry name" value="Resolvase, N-terminal catalytic domain"/>
    <property type="match status" value="1"/>
</dbReference>
<gene>
    <name evidence="3" type="primary">pinR_3</name>
    <name evidence="3" type="ORF">SAMEA2070301_03407</name>
</gene>
<dbReference type="RefSeq" id="WP_074293062.1">
    <property type="nucleotide sequence ID" value="NZ_FRZT01000017.1"/>
</dbReference>
<dbReference type="GO" id="GO:0000150">
    <property type="term" value="F:DNA strand exchange activity"/>
    <property type="evidence" value="ECO:0007669"/>
    <property type="project" value="InterPro"/>
</dbReference>
<dbReference type="AlphaFoldDB" id="A0AB38D1A8"/>
<dbReference type="GO" id="GO:0003677">
    <property type="term" value="F:DNA binding"/>
    <property type="evidence" value="ECO:0007669"/>
    <property type="project" value="InterPro"/>
</dbReference>
<dbReference type="SMART" id="SM00857">
    <property type="entry name" value="Resolvase"/>
    <property type="match status" value="1"/>
</dbReference>
<dbReference type="InterPro" id="IPR050639">
    <property type="entry name" value="SSR_resolvase"/>
</dbReference>
<name>A0AB38D1A8_9MYCO</name>
<dbReference type="Pfam" id="PF07508">
    <property type="entry name" value="Recombinase"/>
    <property type="match status" value="1"/>
</dbReference>
<evidence type="ECO:0000313" key="3">
    <source>
        <dbReference type="EMBL" id="SIB25626.1"/>
    </source>
</evidence>
<evidence type="ECO:0000259" key="2">
    <source>
        <dbReference type="PROSITE" id="PS51737"/>
    </source>
</evidence>
<dbReference type="EMBL" id="FSHM01000004">
    <property type="protein sequence ID" value="SIB25626.1"/>
    <property type="molecule type" value="Genomic_DNA"/>
</dbReference>
<protein>
    <submittedName>
        <fullName evidence="3">Recombinase</fullName>
    </submittedName>
</protein>
<evidence type="ECO:0000313" key="4">
    <source>
        <dbReference type="Proteomes" id="UP000185210"/>
    </source>
</evidence>
<dbReference type="Proteomes" id="UP000185210">
    <property type="component" value="Unassembled WGS sequence"/>
</dbReference>
<evidence type="ECO:0000259" key="1">
    <source>
        <dbReference type="PROSITE" id="PS51736"/>
    </source>
</evidence>